<dbReference type="Proteomes" id="UP001168821">
    <property type="component" value="Unassembled WGS sequence"/>
</dbReference>
<dbReference type="GO" id="GO:0005549">
    <property type="term" value="F:odorant binding"/>
    <property type="evidence" value="ECO:0007669"/>
    <property type="project" value="InterPro"/>
</dbReference>
<keyword evidence="7 10" id="KW-0472">Membrane</keyword>
<dbReference type="InterPro" id="IPR004117">
    <property type="entry name" value="7tm6_olfct_rcpt"/>
</dbReference>
<dbReference type="Pfam" id="PF02949">
    <property type="entry name" value="7tm_6"/>
    <property type="match status" value="1"/>
</dbReference>
<dbReference type="GO" id="GO:0005886">
    <property type="term" value="C:plasma membrane"/>
    <property type="evidence" value="ECO:0007669"/>
    <property type="project" value="UniProtKB-SubCell"/>
</dbReference>
<keyword evidence="6 10" id="KW-1133">Transmembrane helix</keyword>
<evidence type="ECO:0000256" key="6">
    <source>
        <dbReference type="ARBA" id="ARBA00022989"/>
    </source>
</evidence>
<reference evidence="11" key="1">
    <citation type="journal article" date="2023" name="G3 (Bethesda)">
        <title>Whole genome assemblies of Zophobas morio and Tenebrio molitor.</title>
        <authorList>
            <person name="Kaur S."/>
            <person name="Stinson S.A."/>
            <person name="diCenzo G.C."/>
        </authorList>
    </citation>
    <scope>NUCLEOTIDE SEQUENCE</scope>
    <source>
        <strain evidence="11">QUZm001</strain>
    </source>
</reference>
<name>A0AA38MHJ3_9CUCU</name>
<dbReference type="AlphaFoldDB" id="A0AA38MHJ3"/>
<feature type="transmembrane region" description="Helical" evidence="10">
    <location>
        <begin position="295"/>
        <end position="315"/>
    </location>
</feature>
<feature type="transmembrane region" description="Helical" evidence="10">
    <location>
        <begin position="39"/>
        <end position="64"/>
    </location>
</feature>
<evidence type="ECO:0000256" key="3">
    <source>
        <dbReference type="ARBA" id="ARBA00022606"/>
    </source>
</evidence>
<evidence type="ECO:0000256" key="9">
    <source>
        <dbReference type="ARBA" id="ARBA00023224"/>
    </source>
</evidence>
<dbReference type="EMBL" id="JALNTZ010000004">
    <property type="protein sequence ID" value="KAJ3656617.1"/>
    <property type="molecule type" value="Genomic_DNA"/>
</dbReference>
<comment type="caution">
    <text evidence="11">The sequence shown here is derived from an EMBL/GenBank/DDBJ whole genome shotgun (WGS) entry which is preliminary data.</text>
</comment>
<keyword evidence="8 10" id="KW-0675">Receptor</keyword>
<keyword evidence="2" id="KW-1003">Cell membrane</keyword>
<comment type="caution">
    <text evidence="10">Lacks conserved residue(s) required for the propagation of feature annotation.</text>
</comment>
<keyword evidence="12" id="KW-1185">Reference proteome</keyword>
<keyword evidence="9 10" id="KW-0807">Transducer</keyword>
<feature type="transmembrane region" description="Helical" evidence="10">
    <location>
        <begin position="260"/>
        <end position="283"/>
    </location>
</feature>
<evidence type="ECO:0000256" key="8">
    <source>
        <dbReference type="ARBA" id="ARBA00023170"/>
    </source>
</evidence>
<comment type="subcellular location">
    <subcellularLocation>
        <location evidence="1 10">Cell membrane</location>
        <topology evidence="1 10">Multi-pass membrane protein</topology>
    </subcellularLocation>
</comment>
<feature type="transmembrane region" description="Helical" evidence="10">
    <location>
        <begin position="76"/>
        <end position="96"/>
    </location>
</feature>
<evidence type="ECO:0000256" key="2">
    <source>
        <dbReference type="ARBA" id="ARBA00022475"/>
    </source>
</evidence>
<sequence>MEANAVDLTDFVKLNIKFLHVFGCFFPDFHGPSLKKCAYWVYSVVVVVSLFGLCFASQITFFVISYGDFGKMMEVSFLLFTNVAQAFKLYCFLNYGSRIWNLLHKMNENIFQPRNDVQCDIVESDMRVSKIITKSYLLACTLTCMSWSISPLTEERGGGKMRLPLNGWYPFRTDKSPVFELIYVYQCLSTWLNGVVDISMNTFISGTIMFISAQLSILNDELVILGEKVEEDSVRRHFCDHLLRCINHYKSIIKFANETMSLFSTGITGEFLTAVITFCMSMFQMSLVPIGSYQFFGMCMYQSCLFAEMFLYCFYGNEVILKSDKLTQSAFMCGWADAPKEFKQNLIIFMTRTQFPIELSAAGYFKLSIDTFKSIAKTTWSYFAVLKQVYE</sequence>
<evidence type="ECO:0000313" key="12">
    <source>
        <dbReference type="Proteomes" id="UP001168821"/>
    </source>
</evidence>
<dbReference type="PANTHER" id="PTHR21137:SF35">
    <property type="entry name" value="ODORANT RECEPTOR 19A-RELATED"/>
    <property type="match status" value="1"/>
</dbReference>
<evidence type="ECO:0000313" key="11">
    <source>
        <dbReference type="EMBL" id="KAJ3656617.1"/>
    </source>
</evidence>
<protein>
    <recommendedName>
        <fullName evidence="10">Odorant receptor</fullName>
    </recommendedName>
</protein>
<dbReference type="GO" id="GO:0007165">
    <property type="term" value="P:signal transduction"/>
    <property type="evidence" value="ECO:0007669"/>
    <property type="project" value="UniProtKB-KW"/>
</dbReference>
<accession>A0AA38MHJ3</accession>
<keyword evidence="3 10" id="KW-0716">Sensory transduction</keyword>
<evidence type="ECO:0000256" key="7">
    <source>
        <dbReference type="ARBA" id="ARBA00023136"/>
    </source>
</evidence>
<keyword evidence="5 10" id="KW-0552">Olfaction</keyword>
<evidence type="ECO:0000256" key="10">
    <source>
        <dbReference type="RuleBase" id="RU351113"/>
    </source>
</evidence>
<evidence type="ECO:0000256" key="5">
    <source>
        <dbReference type="ARBA" id="ARBA00022725"/>
    </source>
</evidence>
<dbReference type="GO" id="GO:0004984">
    <property type="term" value="F:olfactory receptor activity"/>
    <property type="evidence" value="ECO:0007669"/>
    <property type="project" value="InterPro"/>
</dbReference>
<dbReference type="PANTHER" id="PTHR21137">
    <property type="entry name" value="ODORANT RECEPTOR"/>
    <property type="match status" value="1"/>
</dbReference>
<evidence type="ECO:0000256" key="1">
    <source>
        <dbReference type="ARBA" id="ARBA00004651"/>
    </source>
</evidence>
<keyword evidence="4 10" id="KW-0812">Transmembrane</keyword>
<gene>
    <name evidence="11" type="ORF">Zmor_015680</name>
</gene>
<proteinExistence type="inferred from homology"/>
<comment type="similarity">
    <text evidence="10">Belongs to the insect chemoreceptor superfamily. Heteromeric odorant receptor channel (TC 1.A.69) family.</text>
</comment>
<organism evidence="11 12">
    <name type="scientific">Zophobas morio</name>
    <dbReference type="NCBI Taxonomy" id="2755281"/>
    <lineage>
        <taxon>Eukaryota</taxon>
        <taxon>Metazoa</taxon>
        <taxon>Ecdysozoa</taxon>
        <taxon>Arthropoda</taxon>
        <taxon>Hexapoda</taxon>
        <taxon>Insecta</taxon>
        <taxon>Pterygota</taxon>
        <taxon>Neoptera</taxon>
        <taxon>Endopterygota</taxon>
        <taxon>Coleoptera</taxon>
        <taxon>Polyphaga</taxon>
        <taxon>Cucujiformia</taxon>
        <taxon>Tenebrionidae</taxon>
        <taxon>Zophobas</taxon>
    </lineage>
</organism>
<evidence type="ECO:0000256" key="4">
    <source>
        <dbReference type="ARBA" id="ARBA00022692"/>
    </source>
</evidence>